<feature type="transmembrane region" description="Helical" evidence="9">
    <location>
        <begin position="172"/>
        <end position="191"/>
    </location>
</feature>
<dbReference type="PANTHER" id="PTHR30413:SF8">
    <property type="entry name" value="TRANSPORT PERMEASE PROTEIN"/>
    <property type="match status" value="1"/>
</dbReference>
<dbReference type="PANTHER" id="PTHR30413">
    <property type="entry name" value="INNER MEMBRANE TRANSPORT PERMEASE"/>
    <property type="match status" value="1"/>
</dbReference>
<feature type="transmembrane region" description="Helical" evidence="9">
    <location>
        <begin position="31"/>
        <end position="51"/>
    </location>
</feature>
<comment type="subcellular location">
    <subcellularLocation>
        <location evidence="1">Cell inner membrane</location>
        <topology evidence="1">Multi-pass membrane protein</topology>
    </subcellularLocation>
    <subcellularLocation>
        <location evidence="9">Cell membrane</location>
        <topology evidence="9">Multi-pass membrane protein</topology>
    </subcellularLocation>
</comment>
<dbReference type="GO" id="GO:0140359">
    <property type="term" value="F:ABC-type transporter activity"/>
    <property type="evidence" value="ECO:0007669"/>
    <property type="project" value="InterPro"/>
</dbReference>
<dbReference type="Pfam" id="PF01061">
    <property type="entry name" value="ABC2_membrane"/>
    <property type="match status" value="1"/>
</dbReference>
<evidence type="ECO:0000256" key="1">
    <source>
        <dbReference type="ARBA" id="ARBA00004429"/>
    </source>
</evidence>
<protein>
    <recommendedName>
        <fullName evidence="9">Transport permease protein</fullName>
    </recommendedName>
</protein>
<evidence type="ECO:0000259" key="10">
    <source>
        <dbReference type="PROSITE" id="PS51012"/>
    </source>
</evidence>
<keyword evidence="8 9" id="KW-0472">Membrane</keyword>
<reference evidence="11 12" key="1">
    <citation type="submission" date="2016-11" db="EMBL/GenBank/DDBJ databases">
        <authorList>
            <person name="Jaros S."/>
            <person name="Januszkiewicz K."/>
            <person name="Wedrychowicz H."/>
        </authorList>
    </citation>
    <scope>NUCLEOTIDE SEQUENCE [LARGE SCALE GENOMIC DNA]</scope>
    <source>
        <strain evidence="11 12">DSM 21864</strain>
    </source>
</reference>
<dbReference type="PRINTS" id="PR00164">
    <property type="entry name" value="ABC2TRNSPORT"/>
</dbReference>
<dbReference type="STRING" id="1121298.SAMN05444401_3894"/>
<keyword evidence="3 9" id="KW-0813">Transport</keyword>
<evidence type="ECO:0000256" key="7">
    <source>
        <dbReference type="ARBA" id="ARBA00022989"/>
    </source>
</evidence>
<keyword evidence="4 9" id="KW-1003">Cell membrane</keyword>
<comment type="similarity">
    <text evidence="2 9">Belongs to the ABC-2 integral membrane protein family.</text>
</comment>
<sequence>MIDRIKEIIDYRELLKNLTVKELKLKYKNSVLGFFWSFLNPLLMLVIYTFAFKFVLKIQIENFSVFLLAGMLPWTFFQVSIMGSTNSLVNNAGLIKKVYFPREIMPLSLIFSNFVNFLITFIILFAALFVFKIKVGFSILLLPIILLLLLLITIGLSLILSALNVIYRDVSHFVEIIFMAWFYATPVVYSFELVPDKIKPLILLNPMTLVVQSVRDVVIYNKVPPAEYLLRMLITGIILIAIGYFVFSKIEKSIAESI</sequence>
<accession>A0A1M6M915</accession>
<dbReference type="RefSeq" id="WP_073010742.1">
    <property type="nucleotide sequence ID" value="NZ_FQZO01000008.1"/>
</dbReference>
<dbReference type="GO" id="GO:0015920">
    <property type="term" value="P:lipopolysaccharide transport"/>
    <property type="evidence" value="ECO:0007669"/>
    <property type="project" value="TreeGrafter"/>
</dbReference>
<dbReference type="GO" id="GO:0043190">
    <property type="term" value="C:ATP-binding cassette (ABC) transporter complex"/>
    <property type="evidence" value="ECO:0007669"/>
    <property type="project" value="InterPro"/>
</dbReference>
<keyword evidence="12" id="KW-1185">Reference proteome</keyword>
<feature type="transmembrane region" description="Helical" evidence="9">
    <location>
        <begin position="63"/>
        <end position="83"/>
    </location>
</feature>
<dbReference type="AlphaFoldDB" id="A0A1M6M915"/>
<organism evidence="11 12">
    <name type="scientific">Clostridium amylolyticum</name>
    <dbReference type="NCBI Taxonomy" id="1121298"/>
    <lineage>
        <taxon>Bacteria</taxon>
        <taxon>Bacillati</taxon>
        <taxon>Bacillota</taxon>
        <taxon>Clostridia</taxon>
        <taxon>Eubacteriales</taxon>
        <taxon>Clostridiaceae</taxon>
        <taxon>Clostridium</taxon>
    </lineage>
</organism>
<feature type="transmembrane region" description="Helical" evidence="9">
    <location>
        <begin position="228"/>
        <end position="247"/>
    </location>
</feature>
<evidence type="ECO:0000256" key="9">
    <source>
        <dbReference type="RuleBase" id="RU361157"/>
    </source>
</evidence>
<dbReference type="PROSITE" id="PS51012">
    <property type="entry name" value="ABC_TM2"/>
    <property type="match status" value="1"/>
</dbReference>
<dbReference type="OrthoDB" id="9786910at2"/>
<evidence type="ECO:0000313" key="12">
    <source>
        <dbReference type="Proteomes" id="UP000184080"/>
    </source>
</evidence>
<name>A0A1M6M915_9CLOT</name>
<dbReference type="InterPro" id="IPR047817">
    <property type="entry name" value="ABC2_TM_bact-type"/>
</dbReference>
<dbReference type="Proteomes" id="UP000184080">
    <property type="component" value="Unassembled WGS sequence"/>
</dbReference>
<feature type="transmembrane region" description="Helical" evidence="9">
    <location>
        <begin position="104"/>
        <end position="131"/>
    </location>
</feature>
<keyword evidence="7 9" id="KW-1133">Transmembrane helix</keyword>
<evidence type="ECO:0000256" key="3">
    <source>
        <dbReference type="ARBA" id="ARBA00022448"/>
    </source>
</evidence>
<evidence type="ECO:0000256" key="2">
    <source>
        <dbReference type="ARBA" id="ARBA00007783"/>
    </source>
</evidence>
<dbReference type="EMBL" id="FQZO01000008">
    <property type="protein sequence ID" value="SHJ79902.1"/>
    <property type="molecule type" value="Genomic_DNA"/>
</dbReference>
<dbReference type="InterPro" id="IPR000412">
    <property type="entry name" value="ABC_2_transport"/>
</dbReference>
<keyword evidence="6 9" id="KW-0812">Transmembrane</keyword>
<feature type="transmembrane region" description="Helical" evidence="9">
    <location>
        <begin position="137"/>
        <end position="160"/>
    </location>
</feature>
<evidence type="ECO:0000256" key="5">
    <source>
        <dbReference type="ARBA" id="ARBA00022519"/>
    </source>
</evidence>
<proteinExistence type="inferred from homology"/>
<dbReference type="InterPro" id="IPR013525">
    <property type="entry name" value="ABC2_TM"/>
</dbReference>
<evidence type="ECO:0000256" key="8">
    <source>
        <dbReference type="ARBA" id="ARBA00023136"/>
    </source>
</evidence>
<evidence type="ECO:0000313" key="11">
    <source>
        <dbReference type="EMBL" id="SHJ79902.1"/>
    </source>
</evidence>
<gene>
    <name evidence="11" type="ORF">SAMN05444401_3894</name>
</gene>
<evidence type="ECO:0000256" key="4">
    <source>
        <dbReference type="ARBA" id="ARBA00022475"/>
    </source>
</evidence>
<keyword evidence="5" id="KW-0997">Cell inner membrane</keyword>
<feature type="domain" description="ABC transmembrane type-2" evidence="10">
    <location>
        <begin position="32"/>
        <end position="250"/>
    </location>
</feature>
<evidence type="ECO:0000256" key="6">
    <source>
        <dbReference type="ARBA" id="ARBA00022692"/>
    </source>
</evidence>